<feature type="region of interest" description="Disordered" evidence="1">
    <location>
        <begin position="47"/>
        <end position="238"/>
    </location>
</feature>
<dbReference type="Proteomes" id="UP000594263">
    <property type="component" value="Unplaced"/>
</dbReference>
<reference evidence="3" key="1">
    <citation type="submission" date="2021-01" db="UniProtKB">
        <authorList>
            <consortium name="EnsemblPlants"/>
        </authorList>
    </citation>
    <scope>IDENTIFICATION</scope>
</reference>
<sequence length="238" mass="25655">MATKMKGLIKGFRYISQIFEEDKEPEIQIGFPTDVKHVAHFGWDGPSVNSPTWLTNYKSDPDFTSSDLALPEEPGRARDLPPIKPASEDSSSIRSRRASESATRDLPDLPKTSRRHASSNGAIDSPVRDKSEKRQSRRPHSGEEPNESSSAQTIVDLSEASPARSLPDIPKKSRRKKNKDSSVGGSTRSSSKANAASASCGYASPFSDPGTGVLPGSSLMDDSFSCSPSPYSQPSGTR</sequence>
<feature type="compositionally biased region" description="Polar residues" evidence="1">
    <location>
        <begin position="47"/>
        <end position="67"/>
    </location>
</feature>
<dbReference type="OMA" id="ANIGWDG"/>
<dbReference type="EnsemblPlants" id="Kaladp0912s0013.1.v1.1">
    <property type="protein sequence ID" value="Kaladp0912s0013.1.v1.1"/>
    <property type="gene ID" value="Kaladp0912s0013.v1.1"/>
</dbReference>
<dbReference type="PROSITE" id="PS50108">
    <property type="entry name" value="CRIB"/>
    <property type="match status" value="1"/>
</dbReference>
<evidence type="ECO:0000256" key="1">
    <source>
        <dbReference type="SAM" id="MobiDB-lite"/>
    </source>
</evidence>
<feature type="compositionally biased region" description="Low complexity" evidence="1">
    <location>
        <begin position="181"/>
        <end position="199"/>
    </location>
</feature>
<keyword evidence="4" id="KW-1185">Reference proteome</keyword>
<dbReference type="CDD" id="cd00132">
    <property type="entry name" value="CRIB"/>
    <property type="match status" value="1"/>
</dbReference>
<dbReference type="InterPro" id="IPR000095">
    <property type="entry name" value="CRIB_dom"/>
</dbReference>
<evidence type="ECO:0000259" key="2">
    <source>
        <dbReference type="PROSITE" id="PS50108"/>
    </source>
</evidence>
<dbReference type="AlphaFoldDB" id="A0A7N0VIM3"/>
<feature type="compositionally biased region" description="Basic and acidic residues" evidence="1">
    <location>
        <begin position="97"/>
        <end position="108"/>
    </location>
</feature>
<accession>A0A7N0VIM3</accession>
<evidence type="ECO:0000313" key="4">
    <source>
        <dbReference type="Proteomes" id="UP000594263"/>
    </source>
</evidence>
<dbReference type="PANTHER" id="PTHR46325">
    <property type="entry name" value="CRIB DOMAIN-CONTAINING PROTEIN RIC8"/>
    <property type="match status" value="1"/>
</dbReference>
<evidence type="ECO:0000313" key="3">
    <source>
        <dbReference type="EnsemblPlants" id="Kaladp0912s0013.1.v1.1"/>
    </source>
</evidence>
<dbReference type="Gramene" id="Kaladp0912s0013.1.v1.1">
    <property type="protein sequence ID" value="Kaladp0912s0013.1.v1.1"/>
    <property type="gene ID" value="Kaladp0912s0013.v1.1"/>
</dbReference>
<proteinExistence type="predicted"/>
<name>A0A7N0VIM3_KALFE</name>
<feature type="compositionally biased region" description="Polar residues" evidence="1">
    <location>
        <begin position="224"/>
        <end position="238"/>
    </location>
</feature>
<dbReference type="PANTHER" id="PTHR46325:SF39">
    <property type="entry name" value="CRIB DOMAIN-CONTAINING PROTEIN RIC8"/>
    <property type="match status" value="1"/>
</dbReference>
<feature type="domain" description="CRIB" evidence="2">
    <location>
        <begin position="29"/>
        <end position="42"/>
    </location>
</feature>
<protein>
    <recommendedName>
        <fullName evidence="2">CRIB domain-containing protein</fullName>
    </recommendedName>
</protein>
<organism evidence="3 4">
    <name type="scientific">Kalanchoe fedtschenkoi</name>
    <name type="common">Lavender scallops</name>
    <name type="synonym">South American air plant</name>
    <dbReference type="NCBI Taxonomy" id="63787"/>
    <lineage>
        <taxon>Eukaryota</taxon>
        <taxon>Viridiplantae</taxon>
        <taxon>Streptophyta</taxon>
        <taxon>Embryophyta</taxon>
        <taxon>Tracheophyta</taxon>
        <taxon>Spermatophyta</taxon>
        <taxon>Magnoliopsida</taxon>
        <taxon>eudicotyledons</taxon>
        <taxon>Gunneridae</taxon>
        <taxon>Pentapetalae</taxon>
        <taxon>Saxifragales</taxon>
        <taxon>Crassulaceae</taxon>
        <taxon>Kalanchoe</taxon>
    </lineage>
</organism>